<accession>A0A1I8FL97</accession>
<evidence type="ECO:0000313" key="2">
    <source>
        <dbReference type="WBParaSite" id="maker-unitig_38590-snap-gene-0.2-mRNA-1"/>
    </source>
</evidence>
<keyword evidence="1" id="KW-1185">Reference proteome</keyword>
<dbReference type="WBParaSite" id="maker-unitig_38590-snap-gene-0.2-mRNA-1">
    <property type="protein sequence ID" value="maker-unitig_38590-snap-gene-0.2-mRNA-1"/>
    <property type="gene ID" value="maker-unitig_38590-snap-gene-0.2"/>
</dbReference>
<dbReference type="AlphaFoldDB" id="A0A1I8FL97"/>
<sequence>ASRELYEIFCSRNSHLEYRYVWSISDLGVRIDAEIMRTRTELDLDEKPFQGPAAERNQGLWTLRASTTLRPVAVAFFNTV</sequence>
<evidence type="ECO:0000313" key="1">
    <source>
        <dbReference type="Proteomes" id="UP000095280"/>
    </source>
</evidence>
<protein>
    <submittedName>
        <fullName evidence="2">Glyco_hydro_38C domain-containing protein</fullName>
    </submittedName>
</protein>
<reference evidence="2" key="1">
    <citation type="submission" date="2016-11" db="UniProtKB">
        <authorList>
            <consortium name="WormBaseParasite"/>
        </authorList>
    </citation>
    <scope>IDENTIFICATION</scope>
</reference>
<organism evidence="1 2">
    <name type="scientific">Macrostomum lignano</name>
    <dbReference type="NCBI Taxonomy" id="282301"/>
    <lineage>
        <taxon>Eukaryota</taxon>
        <taxon>Metazoa</taxon>
        <taxon>Spiralia</taxon>
        <taxon>Lophotrochozoa</taxon>
        <taxon>Platyhelminthes</taxon>
        <taxon>Rhabditophora</taxon>
        <taxon>Macrostomorpha</taxon>
        <taxon>Macrostomida</taxon>
        <taxon>Macrostomidae</taxon>
        <taxon>Macrostomum</taxon>
    </lineage>
</organism>
<name>A0A1I8FL97_9PLAT</name>
<proteinExistence type="predicted"/>
<dbReference type="Proteomes" id="UP000095280">
    <property type="component" value="Unplaced"/>
</dbReference>